<sequence>MRRICTIEFESLWVGSARLRCAVGPAKPKASGGRRAATQWPATGSIHGHTALLADQWSRPAGLLRARHLQQADPACTTGLGTMTPY</sequence>
<dbReference type="Proteomes" id="UP000440578">
    <property type="component" value="Unassembled WGS sequence"/>
</dbReference>
<evidence type="ECO:0000313" key="2">
    <source>
        <dbReference type="Proteomes" id="UP000440578"/>
    </source>
</evidence>
<evidence type="ECO:0000313" key="1">
    <source>
        <dbReference type="EMBL" id="KAF0299899.1"/>
    </source>
</evidence>
<accession>A0A6A4W3N1</accession>
<dbReference type="EMBL" id="VIIS01001316">
    <property type="protein sequence ID" value="KAF0299899.1"/>
    <property type="molecule type" value="Genomic_DNA"/>
</dbReference>
<keyword evidence="2" id="KW-1185">Reference proteome</keyword>
<reference evidence="1 2" key="1">
    <citation type="submission" date="2019-07" db="EMBL/GenBank/DDBJ databases">
        <title>Draft genome assembly of a fouling barnacle, Amphibalanus amphitrite (Darwin, 1854): The first reference genome for Thecostraca.</title>
        <authorList>
            <person name="Kim W."/>
        </authorList>
    </citation>
    <scope>NUCLEOTIDE SEQUENCE [LARGE SCALE GENOMIC DNA]</scope>
    <source>
        <strain evidence="1">SNU_AA5</strain>
        <tissue evidence="1">Soma without cirri and trophi</tissue>
    </source>
</reference>
<name>A0A6A4W3N1_AMPAM</name>
<organism evidence="1 2">
    <name type="scientific">Amphibalanus amphitrite</name>
    <name type="common">Striped barnacle</name>
    <name type="synonym">Balanus amphitrite</name>
    <dbReference type="NCBI Taxonomy" id="1232801"/>
    <lineage>
        <taxon>Eukaryota</taxon>
        <taxon>Metazoa</taxon>
        <taxon>Ecdysozoa</taxon>
        <taxon>Arthropoda</taxon>
        <taxon>Crustacea</taxon>
        <taxon>Multicrustacea</taxon>
        <taxon>Cirripedia</taxon>
        <taxon>Thoracica</taxon>
        <taxon>Thoracicalcarea</taxon>
        <taxon>Balanomorpha</taxon>
        <taxon>Balanoidea</taxon>
        <taxon>Balanidae</taxon>
        <taxon>Amphibalaninae</taxon>
        <taxon>Amphibalanus</taxon>
    </lineage>
</organism>
<gene>
    <name evidence="1" type="ORF">FJT64_027477</name>
</gene>
<protein>
    <submittedName>
        <fullName evidence="1">Uncharacterized protein</fullName>
    </submittedName>
</protein>
<proteinExistence type="predicted"/>
<comment type="caution">
    <text evidence="1">The sequence shown here is derived from an EMBL/GenBank/DDBJ whole genome shotgun (WGS) entry which is preliminary data.</text>
</comment>
<dbReference type="AlphaFoldDB" id="A0A6A4W3N1"/>